<keyword evidence="1" id="KW-0946">Virion</keyword>
<protein>
    <submittedName>
        <fullName evidence="1">Coat protein</fullName>
    </submittedName>
</protein>
<sequence length="193" mass="21889">MAAILNLRTKIDKELKEHLRGEKKVLNGKSDSEQYEIIKSIFSNIAIQGTSEETEFFDEDIDVTEYGDTKSFCKYNLKDVVSDIKSWKANHKEEKMRNLTFRQVCEAFAPEAKVGLMRLDASGIHTNLYQKMPDTCSAAPELAFDFNNGLNLSRLSKKEKKVVQNLNRRLFSSENAKAEVEAALDTVGDCLKL</sequence>
<dbReference type="PIRSF" id="PIRSF004075">
    <property type="entry name" value="Coat_protein_tricho/vitivirus"/>
    <property type="match status" value="1"/>
</dbReference>
<reference evidence="1" key="1">
    <citation type="journal article" date="2012" name="Arch. Virol.">
        <title>Multiple polyadenylated RNA viruses detected in pooled cultivated and wild plant samples.</title>
        <authorList>
            <person name="Wylie S.J."/>
            <person name="Luo H."/>
            <person name="Li H."/>
            <person name="Jones M.G."/>
        </authorList>
    </citation>
    <scope>NUCLEOTIDE SEQUENCE</scope>
    <source>
        <strain evidence="1">WA-3</strain>
    </source>
</reference>
<proteinExistence type="predicted"/>
<accession>G9FIH2</accession>
<name>G9FIH2_9VIRU</name>
<dbReference type="Pfam" id="PF05892">
    <property type="entry name" value="Tricho_coat"/>
    <property type="match status" value="1"/>
</dbReference>
<dbReference type="GO" id="GO:0019028">
    <property type="term" value="C:viral capsid"/>
    <property type="evidence" value="ECO:0007669"/>
    <property type="project" value="UniProtKB-KW"/>
</dbReference>
<keyword evidence="1" id="KW-0167">Capsid protein</keyword>
<dbReference type="EMBL" id="JN127346">
    <property type="protein sequence ID" value="AEN25487.1"/>
    <property type="molecule type" value="Genomic_RNA"/>
</dbReference>
<evidence type="ECO:0000313" key="1">
    <source>
        <dbReference type="EMBL" id="AEN25487.1"/>
    </source>
</evidence>
<organism evidence="1">
    <name type="scientific">Scaevola virus A</name>
    <dbReference type="NCBI Taxonomy" id="1046302"/>
    <lineage>
        <taxon>Viruses</taxon>
        <taxon>Riboviria</taxon>
        <taxon>Orthornavirae</taxon>
        <taxon>Kitrinoviricota</taxon>
        <taxon>Alsuviricetes</taxon>
        <taxon>Tymovirales</taxon>
        <taxon>Betaflexiviridae</taxon>
    </lineage>
</organism>
<dbReference type="InterPro" id="IPR008879">
    <property type="entry name" value="Coat_protein_tricho/vitivirus"/>
</dbReference>